<evidence type="ECO:0000256" key="3">
    <source>
        <dbReference type="ARBA" id="ARBA00004496"/>
    </source>
</evidence>
<sequence>MFIEGYKMLKLCFKKCGALCINDALLASIKIVADTPVQPVAWNTWNDKRKQLSFSYCQSRFYQVRRLHVSAIINNLKDKKQSDPIIINKKPEDVMVQSGNEESVTETERTTSSAVGKPQIFKQAQLSQPLVRPSSLPDHDPKRITEESRKLERKARAVFDKIATEKGASKPTFIYAINEYISKDTLYRRGALEFIYAGLSEMKRFGVNRDLTAYKALIQCFPEEKMIPRNVWQVEFMHYPRQQQCGIDLMEQMEQSAVIPDDEFGVLLKNRFGSTAHVTRKYRRMMYWLPKFKNMNPYPVPYDMPNDPIELALLMLKRMCVDEKTKYNVIKTVEMEDSPEEDTFIVSAQSPTQQQLISQHKTGQPLFVEGPFPVYMRYVGKRYFLLRGEPNINSLMKQKKLEEEEEKEENLFEWVNFYEENYKEIKPVLSVHEQEDSTILGLCITGTSTKSSVVAWIRWLEKSNPNLAQTPVLFKLISPNSETDVIGDNRPFTELKKL</sequence>
<dbReference type="Pfam" id="PF06239">
    <property type="entry name" value="ECSIT_N"/>
    <property type="match status" value="1"/>
</dbReference>
<protein>
    <recommendedName>
        <fullName evidence="5">Evolutionarily conserved signaling intermediate in Toll pathway, mitochondrial</fullName>
    </recommendedName>
</protein>
<evidence type="ECO:0000313" key="15">
    <source>
        <dbReference type="Proteomes" id="UP001497497"/>
    </source>
</evidence>
<evidence type="ECO:0000259" key="13">
    <source>
        <dbReference type="SMART" id="SM01284"/>
    </source>
</evidence>
<feature type="domain" description="ECSIT C-terminal" evidence="13">
    <location>
        <begin position="350"/>
        <end position="477"/>
    </location>
</feature>
<keyword evidence="7" id="KW-0399">Innate immunity</keyword>
<evidence type="ECO:0000256" key="12">
    <source>
        <dbReference type="SAM" id="MobiDB-lite"/>
    </source>
</evidence>
<dbReference type="PANTHER" id="PTHR13113:SF1">
    <property type="entry name" value="EVOLUTIONARILY CONSERVED SIGNALING INTERMEDIATE IN TOLL PATHWAY, MITOCHONDRIAL"/>
    <property type="match status" value="1"/>
</dbReference>
<dbReference type="EMBL" id="CAXITT010001177">
    <property type="protein sequence ID" value="CAL1548111.1"/>
    <property type="molecule type" value="Genomic_DNA"/>
</dbReference>
<dbReference type="InterPro" id="IPR010418">
    <property type="entry name" value="ECSIT"/>
</dbReference>
<gene>
    <name evidence="14" type="ORF">GSLYS_00021428001</name>
</gene>
<keyword evidence="6" id="KW-0963">Cytoplasm</keyword>
<keyword evidence="10" id="KW-0496">Mitochondrion</keyword>
<proteinExistence type="inferred from homology"/>
<dbReference type="GO" id="GO:0045087">
    <property type="term" value="P:innate immune response"/>
    <property type="evidence" value="ECO:0007669"/>
    <property type="project" value="UniProtKB-KW"/>
</dbReference>
<evidence type="ECO:0000256" key="9">
    <source>
        <dbReference type="ARBA" id="ARBA00022946"/>
    </source>
</evidence>
<accession>A0AAV2IP72</accession>
<feature type="region of interest" description="Disordered" evidence="12">
    <location>
        <begin position="96"/>
        <end position="115"/>
    </location>
</feature>
<dbReference type="GO" id="GO:0005739">
    <property type="term" value="C:mitochondrion"/>
    <property type="evidence" value="ECO:0007669"/>
    <property type="project" value="UniProtKB-SubCell"/>
</dbReference>
<evidence type="ECO:0000256" key="8">
    <source>
        <dbReference type="ARBA" id="ARBA00022859"/>
    </source>
</evidence>
<evidence type="ECO:0000256" key="4">
    <source>
        <dbReference type="ARBA" id="ARBA00007674"/>
    </source>
</evidence>
<evidence type="ECO:0000256" key="5">
    <source>
        <dbReference type="ARBA" id="ARBA00019998"/>
    </source>
</evidence>
<feature type="region of interest" description="Disordered" evidence="12">
    <location>
        <begin position="127"/>
        <end position="147"/>
    </location>
</feature>
<comment type="similarity">
    <text evidence="4">Belongs to the ECSIT family.</text>
</comment>
<name>A0AAV2IP72_LYMST</name>
<evidence type="ECO:0000313" key="14">
    <source>
        <dbReference type="EMBL" id="CAL1548111.1"/>
    </source>
</evidence>
<dbReference type="AlphaFoldDB" id="A0AAV2IP72"/>
<evidence type="ECO:0000256" key="7">
    <source>
        <dbReference type="ARBA" id="ARBA00022588"/>
    </source>
</evidence>
<feature type="compositionally biased region" description="Basic and acidic residues" evidence="12">
    <location>
        <begin position="137"/>
        <end position="147"/>
    </location>
</feature>
<dbReference type="Pfam" id="PF14784">
    <property type="entry name" value="ECSIT_C"/>
    <property type="match status" value="1"/>
</dbReference>
<evidence type="ECO:0000256" key="2">
    <source>
        <dbReference type="ARBA" id="ARBA00004173"/>
    </source>
</evidence>
<evidence type="ECO:0000256" key="6">
    <source>
        <dbReference type="ARBA" id="ARBA00022490"/>
    </source>
</evidence>
<keyword evidence="15" id="KW-1185">Reference proteome</keyword>
<organism evidence="14 15">
    <name type="scientific">Lymnaea stagnalis</name>
    <name type="common">Great pond snail</name>
    <name type="synonym">Helix stagnalis</name>
    <dbReference type="NCBI Taxonomy" id="6523"/>
    <lineage>
        <taxon>Eukaryota</taxon>
        <taxon>Metazoa</taxon>
        <taxon>Spiralia</taxon>
        <taxon>Lophotrochozoa</taxon>
        <taxon>Mollusca</taxon>
        <taxon>Gastropoda</taxon>
        <taxon>Heterobranchia</taxon>
        <taxon>Euthyneura</taxon>
        <taxon>Panpulmonata</taxon>
        <taxon>Hygrophila</taxon>
        <taxon>Lymnaeoidea</taxon>
        <taxon>Lymnaeidae</taxon>
        <taxon>Lymnaea</taxon>
    </lineage>
</organism>
<comment type="caution">
    <text evidence="14">The sequence shown here is derived from an EMBL/GenBank/DDBJ whole genome shotgun (WGS) entry which is preliminary data.</text>
</comment>
<dbReference type="InterPro" id="IPR046448">
    <property type="entry name" value="ECSIT_N"/>
</dbReference>
<keyword evidence="11" id="KW-0539">Nucleus</keyword>
<dbReference type="Proteomes" id="UP001497497">
    <property type="component" value="Unassembled WGS sequence"/>
</dbReference>
<evidence type="ECO:0000256" key="11">
    <source>
        <dbReference type="ARBA" id="ARBA00023242"/>
    </source>
</evidence>
<keyword evidence="8" id="KW-0391">Immunity</keyword>
<keyword evidence="9" id="KW-0809">Transit peptide</keyword>
<evidence type="ECO:0000256" key="10">
    <source>
        <dbReference type="ARBA" id="ARBA00023128"/>
    </source>
</evidence>
<dbReference type="GO" id="GO:0007178">
    <property type="term" value="P:cell surface receptor protein serine/threonine kinase signaling pathway"/>
    <property type="evidence" value="ECO:0007669"/>
    <property type="project" value="TreeGrafter"/>
</dbReference>
<comment type="subcellular location">
    <subcellularLocation>
        <location evidence="3">Cytoplasm</location>
    </subcellularLocation>
    <subcellularLocation>
        <location evidence="2">Mitochondrion</location>
    </subcellularLocation>
    <subcellularLocation>
        <location evidence="1">Nucleus</location>
    </subcellularLocation>
</comment>
<dbReference type="GO" id="GO:0005634">
    <property type="term" value="C:nucleus"/>
    <property type="evidence" value="ECO:0007669"/>
    <property type="project" value="UniProtKB-SubCell"/>
</dbReference>
<evidence type="ECO:0000256" key="1">
    <source>
        <dbReference type="ARBA" id="ARBA00004123"/>
    </source>
</evidence>
<dbReference type="PANTHER" id="PTHR13113">
    <property type="entry name" value="ECSIT EVOLUTIONARILY CONSERVED SIGNALING INTERMEDIATE IN TOLL PATHWAYS"/>
    <property type="match status" value="1"/>
</dbReference>
<dbReference type="SMART" id="SM01284">
    <property type="entry name" value="ECSIT_Cterm"/>
    <property type="match status" value="1"/>
</dbReference>
<dbReference type="InterPro" id="IPR029342">
    <property type="entry name" value="ECIST_C"/>
</dbReference>
<reference evidence="14 15" key="1">
    <citation type="submission" date="2024-04" db="EMBL/GenBank/DDBJ databases">
        <authorList>
            <consortium name="Genoscope - CEA"/>
            <person name="William W."/>
        </authorList>
    </citation>
    <scope>NUCLEOTIDE SEQUENCE [LARGE SCALE GENOMIC DNA]</scope>
</reference>